<evidence type="ECO:0000259" key="2">
    <source>
        <dbReference type="PROSITE" id="PS50853"/>
    </source>
</evidence>
<dbReference type="InterPro" id="IPR026444">
    <property type="entry name" value="Secre_tail"/>
</dbReference>
<gene>
    <name evidence="3" type="ORF">DW060_06370</name>
</gene>
<dbReference type="InterPro" id="IPR036116">
    <property type="entry name" value="FN3_sf"/>
</dbReference>
<dbReference type="CDD" id="cd00063">
    <property type="entry name" value="FN3"/>
    <property type="match status" value="1"/>
</dbReference>
<dbReference type="NCBIfam" id="TIGR04183">
    <property type="entry name" value="Por_Secre_tail"/>
    <property type="match status" value="1"/>
</dbReference>
<accession>A0A3R6K8L3</accession>
<dbReference type="AlphaFoldDB" id="A0A3R6K8L3"/>
<organism evidence="3 4">
    <name type="scientific">Leyella stercorea</name>
    <dbReference type="NCBI Taxonomy" id="363265"/>
    <lineage>
        <taxon>Bacteria</taxon>
        <taxon>Pseudomonadati</taxon>
        <taxon>Bacteroidota</taxon>
        <taxon>Bacteroidia</taxon>
        <taxon>Bacteroidales</taxon>
        <taxon>Prevotellaceae</taxon>
        <taxon>Leyella</taxon>
    </lineage>
</organism>
<dbReference type="EMBL" id="QRNO01000025">
    <property type="protein sequence ID" value="RHK50889.1"/>
    <property type="molecule type" value="Genomic_DNA"/>
</dbReference>
<sequence length="1063" mass="115164">MKTKALLASLLFSGAAFAQTAPFVMVTPSDYNIMSASPNGKWACGMYYDASNEAYGFRWNLESGEIDLLNPSSPSQAYGVSNDGIVVGVYTDNSFKKNGASIQLAGYWSNDRWNRLEMPSDAVNSSGAAGISPDGHYITGNVAVGSNYSGYVWKDGKIFRQLKDNKKIAMPYAISPDGQYVTGWIMNKNRQACFWGPDGNFTTLSDQQSPFCVGKKFSPDGKKLLYFGGWQTDEEAGGADKIHGAWAIYDMETGRKTAILPAGTKDDLDFFDISNHGTVMCEDNNLGYIYQNGKGTFAYKYLKEKGVNLADYHVFVNPDSPKDSDGETLYNVTRATSVSVNDHIMGFLFYNDNKDSDGNYAISSQSMIVKFGSPLFSAMPPVSVKAQQMSGLNSVKITWKPNVAATGITGYKVYRDGDKVSNDIVTAEGFVDAGVPVGEHKYQVTAVYGDVESADSETATVTVQAQKVSKPTGFFAQQHGYNSVFLEWNNPATNFGQLTYFAPDDAQLETFGLSYANLSYETAIAFDAVTLSAYKGQKLTSVGFYPMEAQGGWKINLYTRDAAGKLQKFYTQPVTQQLNYGERNVVTLTTPQDVPANDLLVSVEVAVTTASKRISALDNVHAVRGKSDLLRVTTDDDFESIGDIMEAENVLYAASWAIDATVAPVGADLTKDNVASYNIYVDGKKVGSSDAKTFTVASVDKGSHALGVSAVYANSVESEQTIVQLDVTPDDSQLQAVSGVEVAPVSPSAVKATWQQPLDRDVVKVQYCSGSPSSQSVTAPADNNYGLMVGAVYPSKTFRGRTGYVMKKARFYPLTDATYTIYVYKDDEIINETAVEDYTVGKWNEVELSAPIVVENGASYRLAVDCYDVTPDKPAIALDSNAPMEGYSDIYTLDGESWSSITSTGVSANWMIGLVLETAQPKVLPIDGYDVYIDNAKKNTEKVTETTFTHDFGTDDQKQHTIRVDVYYTVKSKSVKGGVTKFLIAVAGINENTVGRIEMRQGENELTLTGENVESVELVSAAGAVVAKAKGDTVSLNGVPAGMYVVKAVVAGETVTRKVMLTK</sequence>
<evidence type="ECO:0000313" key="3">
    <source>
        <dbReference type="EMBL" id="RHK50889.1"/>
    </source>
</evidence>
<dbReference type="Gene3D" id="2.60.40.10">
    <property type="entry name" value="Immunoglobulins"/>
    <property type="match status" value="1"/>
</dbReference>
<evidence type="ECO:0000256" key="1">
    <source>
        <dbReference type="SAM" id="SignalP"/>
    </source>
</evidence>
<feature type="signal peptide" evidence="1">
    <location>
        <begin position="1"/>
        <end position="18"/>
    </location>
</feature>
<dbReference type="InterPro" id="IPR013783">
    <property type="entry name" value="Ig-like_fold"/>
</dbReference>
<feature type="chain" id="PRO_5018788391" evidence="1">
    <location>
        <begin position="19"/>
        <end position="1063"/>
    </location>
</feature>
<proteinExistence type="predicted"/>
<feature type="domain" description="Fibronectin type-III" evidence="2">
    <location>
        <begin position="380"/>
        <end position="466"/>
    </location>
</feature>
<evidence type="ECO:0000313" key="4">
    <source>
        <dbReference type="Proteomes" id="UP000286598"/>
    </source>
</evidence>
<reference evidence="3 4" key="1">
    <citation type="submission" date="2018-08" db="EMBL/GenBank/DDBJ databases">
        <title>A genome reference for cultivated species of the human gut microbiota.</title>
        <authorList>
            <person name="Zou Y."/>
            <person name="Xue W."/>
            <person name="Luo G."/>
        </authorList>
    </citation>
    <scope>NUCLEOTIDE SEQUENCE [LARGE SCALE GENOMIC DNA]</scope>
    <source>
        <strain evidence="3 4">AF42-9</strain>
    </source>
</reference>
<keyword evidence="4" id="KW-1185">Reference proteome</keyword>
<dbReference type="PROSITE" id="PS50853">
    <property type="entry name" value="FN3"/>
    <property type="match status" value="1"/>
</dbReference>
<name>A0A3R6K8L3_9BACT</name>
<dbReference type="SUPFAM" id="SSF82171">
    <property type="entry name" value="DPP6 N-terminal domain-like"/>
    <property type="match status" value="1"/>
</dbReference>
<dbReference type="Proteomes" id="UP000286598">
    <property type="component" value="Unassembled WGS sequence"/>
</dbReference>
<dbReference type="SUPFAM" id="SSF49265">
    <property type="entry name" value="Fibronectin type III"/>
    <property type="match status" value="1"/>
</dbReference>
<keyword evidence="1" id="KW-0732">Signal</keyword>
<dbReference type="InterPro" id="IPR003961">
    <property type="entry name" value="FN3_dom"/>
</dbReference>
<dbReference type="OrthoDB" id="1083001at2"/>
<protein>
    <submittedName>
        <fullName evidence="3">T9SS C-terminal target domain-containing protein</fullName>
    </submittedName>
</protein>
<comment type="caution">
    <text evidence="3">The sequence shown here is derived from an EMBL/GenBank/DDBJ whole genome shotgun (WGS) entry which is preliminary data.</text>
</comment>